<name>H8GNP3_METAL</name>
<dbReference type="EMBL" id="CM001475">
    <property type="protein sequence ID" value="EIC30799.1"/>
    <property type="molecule type" value="Genomic_DNA"/>
</dbReference>
<accession>H8GNP3</accession>
<gene>
    <name evidence="1" type="ORF">Metal_3123</name>
</gene>
<dbReference type="AlphaFoldDB" id="H8GNP3"/>
<evidence type="ECO:0000313" key="1">
    <source>
        <dbReference type="EMBL" id="EIC30799.1"/>
    </source>
</evidence>
<organism evidence="1 2">
    <name type="scientific">Methylomicrobium album BG8</name>
    <dbReference type="NCBI Taxonomy" id="686340"/>
    <lineage>
        <taxon>Bacteria</taxon>
        <taxon>Pseudomonadati</taxon>
        <taxon>Pseudomonadota</taxon>
        <taxon>Gammaproteobacteria</taxon>
        <taxon>Methylococcales</taxon>
        <taxon>Methylococcaceae</taxon>
        <taxon>Methylomicrobium</taxon>
    </lineage>
</organism>
<reference evidence="1 2" key="1">
    <citation type="journal article" date="2013" name="Genome Announc.">
        <title>Genome Sequence of the Obligate Gammaproteobacterial Methanotroph Methylomicrobium album Strain BG8.</title>
        <authorList>
            <person name="Kits K.D."/>
            <person name="Kalyuzhnaya M.G."/>
            <person name="Klotz M.G."/>
            <person name="Jetten M.S."/>
            <person name="Op den Camp H.J."/>
            <person name="Vuilleumier S."/>
            <person name="Bringel F."/>
            <person name="Dispirito A.A."/>
            <person name="Murrell J.C."/>
            <person name="Bruce D."/>
            <person name="Cheng J.F."/>
            <person name="Copeland A."/>
            <person name="Goodwin L."/>
            <person name="Hauser L."/>
            <person name="Lajus A."/>
            <person name="Land M.L."/>
            <person name="Lapidus A."/>
            <person name="Lucas S."/>
            <person name="Medigue C."/>
            <person name="Pitluck S."/>
            <person name="Woyke T."/>
            <person name="Zeytun A."/>
            <person name="Stein L.Y."/>
        </authorList>
    </citation>
    <scope>NUCLEOTIDE SEQUENCE [LARGE SCALE GENOMIC DNA]</scope>
    <source>
        <strain evidence="1 2">BG8</strain>
    </source>
</reference>
<dbReference type="Proteomes" id="UP000005090">
    <property type="component" value="Chromosome"/>
</dbReference>
<keyword evidence="2" id="KW-1185">Reference proteome</keyword>
<proteinExistence type="predicted"/>
<dbReference type="STRING" id="686340.Metal_3123"/>
<sequence length="69" mass="7639">MISSSLILQRFKQTMNIKRPKNKAPTVSKSMIIRSIASSTAIETGQPIAVIEAKLKVASKKYRHLKLAS</sequence>
<evidence type="ECO:0000313" key="2">
    <source>
        <dbReference type="Proteomes" id="UP000005090"/>
    </source>
</evidence>
<dbReference type="HOGENOM" id="CLU_2771113_0_0_6"/>
<protein>
    <submittedName>
        <fullName evidence="1">Uncharacterized protein</fullName>
    </submittedName>
</protein>